<evidence type="ECO:0000256" key="1">
    <source>
        <dbReference type="ARBA" id="ARBA00022630"/>
    </source>
</evidence>
<dbReference type="PANTHER" id="PTHR46865">
    <property type="entry name" value="OXIDOREDUCTASE-RELATED"/>
    <property type="match status" value="1"/>
</dbReference>
<dbReference type="Gene3D" id="3.30.9.10">
    <property type="entry name" value="D-Amino Acid Oxidase, subunit A, domain 2"/>
    <property type="match status" value="1"/>
</dbReference>
<dbReference type="GeneID" id="77725360"/>
<dbReference type="Pfam" id="PF01494">
    <property type="entry name" value="FAD_binding_3"/>
    <property type="match status" value="1"/>
</dbReference>
<keyword evidence="6" id="KW-1185">Reference proteome</keyword>
<gene>
    <name evidence="5" type="ORF">MKK02DRAFT_19832</name>
</gene>
<keyword evidence="2" id="KW-0274">FAD</keyword>
<proteinExistence type="predicted"/>
<dbReference type="InterPro" id="IPR036188">
    <property type="entry name" value="FAD/NAD-bd_sf"/>
</dbReference>
<dbReference type="RefSeq" id="XP_052942849.1">
    <property type="nucleotide sequence ID" value="XM_053086159.1"/>
</dbReference>
<dbReference type="EMBL" id="JAKWFO010000013">
    <property type="protein sequence ID" value="KAI9633072.1"/>
    <property type="molecule type" value="Genomic_DNA"/>
</dbReference>
<dbReference type="Gene3D" id="3.50.50.60">
    <property type="entry name" value="FAD/NAD(P)-binding domain"/>
    <property type="match status" value="1"/>
</dbReference>
<keyword evidence="3" id="KW-0560">Oxidoreductase</keyword>
<dbReference type="PANTHER" id="PTHR46865:SF2">
    <property type="entry name" value="MONOOXYGENASE"/>
    <property type="match status" value="1"/>
</dbReference>
<dbReference type="AlphaFoldDB" id="A0AA38LQA9"/>
<evidence type="ECO:0000313" key="6">
    <source>
        <dbReference type="Proteomes" id="UP001164286"/>
    </source>
</evidence>
<evidence type="ECO:0000259" key="4">
    <source>
        <dbReference type="Pfam" id="PF01494"/>
    </source>
</evidence>
<dbReference type="GO" id="GO:0016491">
    <property type="term" value="F:oxidoreductase activity"/>
    <property type="evidence" value="ECO:0007669"/>
    <property type="project" value="UniProtKB-KW"/>
</dbReference>
<dbReference type="Proteomes" id="UP001164286">
    <property type="component" value="Unassembled WGS sequence"/>
</dbReference>
<accession>A0AA38LQA9</accession>
<feature type="domain" description="FAD-binding" evidence="4">
    <location>
        <begin position="19"/>
        <end position="351"/>
    </location>
</feature>
<sequence length="417" mass="46138">MVTATTTSTSSPLPGKGKSVLISGGSIAGPAIAWWLHKYGFETTIVERWHELRGGGQNIDVRGVGRDIITKMGLFDAVKARNTTEEGLQFIREDGSSIAAIPASANGPTAELEILRGDFAEVLYDATKEGTRYIFGDCIVAIDDEENGTAEVTFKSGRKEEFDVVIIADGVRSRTRKLVFGDEVKFKRLGMSVAYATIPRIASDDRWAKWFTPPGRRSISTRPDPYNSTRVCLSFMTPVDYMQHDQQERIDILRRKFAGAGWEAERITSQLDQLDDLYCEDLMQVKAPRYSSGRVTMLGDAAFCATPVSGQGTTLSLSSAYILAAELAKSPDNHQVAFERYDKVMRPIAEKAQNLPGFIPGAAHPESWWGVAILRGLVTVVGWVWNLPYPQVAVDFVNRQGFGTDKVRVPEYKELQQ</sequence>
<protein>
    <submittedName>
        <fullName evidence="5">2-polyprenyl-6-methoxyphenol hydroxylase-like oxidoreductase</fullName>
    </submittedName>
</protein>
<keyword evidence="1" id="KW-0285">Flavoprotein</keyword>
<dbReference type="SUPFAM" id="SSF51905">
    <property type="entry name" value="FAD/NAD(P)-binding domain"/>
    <property type="match status" value="1"/>
</dbReference>
<name>A0AA38LQA9_9TREE</name>
<evidence type="ECO:0000313" key="5">
    <source>
        <dbReference type="EMBL" id="KAI9633072.1"/>
    </source>
</evidence>
<comment type="caution">
    <text evidence="5">The sequence shown here is derived from an EMBL/GenBank/DDBJ whole genome shotgun (WGS) entry which is preliminary data.</text>
</comment>
<evidence type="ECO:0000256" key="3">
    <source>
        <dbReference type="ARBA" id="ARBA00023002"/>
    </source>
</evidence>
<dbReference type="GO" id="GO:0071949">
    <property type="term" value="F:FAD binding"/>
    <property type="evidence" value="ECO:0007669"/>
    <property type="project" value="InterPro"/>
</dbReference>
<dbReference type="PRINTS" id="PR00420">
    <property type="entry name" value="RNGMNOXGNASE"/>
</dbReference>
<dbReference type="InterPro" id="IPR051704">
    <property type="entry name" value="FAD_aromatic-hydroxylase"/>
</dbReference>
<evidence type="ECO:0000256" key="2">
    <source>
        <dbReference type="ARBA" id="ARBA00022827"/>
    </source>
</evidence>
<organism evidence="5 6">
    <name type="scientific">Dioszegia hungarica</name>
    <dbReference type="NCBI Taxonomy" id="4972"/>
    <lineage>
        <taxon>Eukaryota</taxon>
        <taxon>Fungi</taxon>
        <taxon>Dikarya</taxon>
        <taxon>Basidiomycota</taxon>
        <taxon>Agaricomycotina</taxon>
        <taxon>Tremellomycetes</taxon>
        <taxon>Tremellales</taxon>
        <taxon>Bulleribasidiaceae</taxon>
        <taxon>Dioszegia</taxon>
    </lineage>
</organism>
<reference evidence="5" key="1">
    <citation type="journal article" date="2022" name="G3 (Bethesda)">
        <title>High quality genome of the basidiomycete yeast Dioszegia hungarica PDD-24b-2 isolated from cloud water.</title>
        <authorList>
            <person name="Jarrige D."/>
            <person name="Haridas S."/>
            <person name="Bleykasten-Grosshans C."/>
            <person name="Joly M."/>
            <person name="Nadalig T."/>
            <person name="Sancelme M."/>
            <person name="Vuilleumier S."/>
            <person name="Grigoriev I.V."/>
            <person name="Amato P."/>
            <person name="Bringel F."/>
        </authorList>
    </citation>
    <scope>NUCLEOTIDE SEQUENCE</scope>
    <source>
        <strain evidence="5">PDD-24b-2</strain>
    </source>
</reference>
<dbReference type="InterPro" id="IPR002938">
    <property type="entry name" value="FAD-bd"/>
</dbReference>